<evidence type="ECO:0000256" key="1">
    <source>
        <dbReference type="SAM" id="MobiDB-lite"/>
    </source>
</evidence>
<keyword evidence="2" id="KW-0472">Membrane</keyword>
<keyword evidence="2" id="KW-0812">Transmembrane</keyword>
<organism evidence="3 4">
    <name type="scientific">Kocuria subflava</name>
    <dbReference type="NCBI Taxonomy" id="1736139"/>
    <lineage>
        <taxon>Bacteria</taxon>
        <taxon>Bacillati</taxon>
        <taxon>Actinomycetota</taxon>
        <taxon>Actinomycetes</taxon>
        <taxon>Micrococcales</taxon>
        <taxon>Micrococcaceae</taxon>
        <taxon>Kocuria</taxon>
    </lineage>
</organism>
<evidence type="ECO:0000313" key="3">
    <source>
        <dbReference type="EMBL" id="NKE09896.1"/>
    </source>
</evidence>
<dbReference type="Proteomes" id="UP000521379">
    <property type="component" value="Unassembled WGS sequence"/>
</dbReference>
<feature type="region of interest" description="Disordered" evidence="1">
    <location>
        <begin position="1"/>
        <end position="23"/>
    </location>
</feature>
<dbReference type="EMBL" id="JAAVUN010000013">
    <property type="protein sequence ID" value="NKE09896.1"/>
    <property type="molecule type" value="Genomic_DNA"/>
</dbReference>
<protein>
    <submittedName>
        <fullName evidence="3">Uncharacterized protein</fullName>
    </submittedName>
</protein>
<name>A0A846U8J0_9MICC</name>
<dbReference type="RefSeq" id="WP_119932942.1">
    <property type="nucleotide sequence ID" value="NZ_JAAVUN010000013.1"/>
</dbReference>
<gene>
    <name evidence="3" type="ORF">GTW58_08090</name>
</gene>
<comment type="caution">
    <text evidence="3">The sequence shown here is derived from an EMBL/GenBank/DDBJ whole genome shotgun (WGS) entry which is preliminary data.</text>
</comment>
<keyword evidence="2" id="KW-1133">Transmembrane helix</keyword>
<dbReference type="AlphaFoldDB" id="A0A846U8J0"/>
<sequence>MADLDPTAAHDALRRPSALTAEPSLLRQTVASAGDSAQQTLQDVVNGPGNTPADRVAAAVILSGMFQDPSATSRIDADQAVDPTVLELSWAPDLQPAARQVLGDPVIVSLLTWASTASPGEPPVSAARTAATLGIDDDGAIYQKVSQRAVQLADQRGTHRTRKDQLRQFTEALGRADQAARQTRDTESEASDGTGPAASSPEGTPESQPGSSASSSGGEHPDHGSDAQPSSWSHHDDRALENLLGRDPQSTQPPSETPQAPTHSHQPPAQADPNHGQPVGFHDSTGSREPGSQGNPQDEASRGWGMGSDGPKDEPRYGDRFEDQRWSDPAAQEQDQPGPGPRRAYDPRALFDGPMSEAQRADEKNVLRNWGITAAVLVGILILVGLLI</sequence>
<proteinExistence type="predicted"/>
<keyword evidence="4" id="KW-1185">Reference proteome</keyword>
<feature type="region of interest" description="Disordered" evidence="1">
    <location>
        <begin position="174"/>
        <end position="360"/>
    </location>
</feature>
<feature type="compositionally biased region" description="Basic and acidic residues" evidence="1">
    <location>
        <begin position="310"/>
        <end position="326"/>
    </location>
</feature>
<reference evidence="3 4" key="1">
    <citation type="submission" date="2020-02" db="EMBL/GenBank/DDBJ databases">
        <authorList>
            <person name="Sun Q."/>
        </authorList>
    </citation>
    <scope>NUCLEOTIDE SEQUENCE [LARGE SCALE GENOMIC DNA]</scope>
    <source>
        <strain evidence="3 4">YIM 13062</strain>
    </source>
</reference>
<accession>A0A846U8J0</accession>
<feature type="transmembrane region" description="Helical" evidence="2">
    <location>
        <begin position="370"/>
        <end position="387"/>
    </location>
</feature>
<evidence type="ECO:0000313" key="4">
    <source>
        <dbReference type="Proteomes" id="UP000521379"/>
    </source>
</evidence>
<feature type="compositionally biased region" description="Low complexity" evidence="1">
    <location>
        <begin position="248"/>
        <end position="262"/>
    </location>
</feature>
<evidence type="ECO:0000256" key="2">
    <source>
        <dbReference type="SAM" id="Phobius"/>
    </source>
</evidence>